<protein>
    <submittedName>
        <fullName evidence="1">Uncharacterized protein</fullName>
    </submittedName>
</protein>
<dbReference type="AlphaFoldDB" id="A0A0A8Z253"/>
<proteinExistence type="predicted"/>
<sequence length="37" mass="4007">MPFRASSSNRSAAMLAAICLQQGHARLGWQPTCAMWG</sequence>
<dbReference type="EMBL" id="GBRH01268958">
    <property type="protein sequence ID" value="JAD28937.1"/>
    <property type="molecule type" value="Transcribed_RNA"/>
</dbReference>
<name>A0A0A8Z253_ARUDO</name>
<reference evidence="1" key="1">
    <citation type="submission" date="2014-09" db="EMBL/GenBank/DDBJ databases">
        <authorList>
            <person name="Magalhaes I.L.F."/>
            <person name="Oliveira U."/>
            <person name="Santos F.R."/>
            <person name="Vidigal T.H.D.A."/>
            <person name="Brescovit A.D."/>
            <person name="Santos A.J."/>
        </authorList>
    </citation>
    <scope>NUCLEOTIDE SEQUENCE</scope>
    <source>
        <tissue evidence="1">Shoot tissue taken approximately 20 cm above the soil surface</tissue>
    </source>
</reference>
<organism evidence="1">
    <name type="scientific">Arundo donax</name>
    <name type="common">Giant reed</name>
    <name type="synonym">Donax arundinaceus</name>
    <dbReference type="NCBI Taxonomy" id="35708"/>
    <lineage>
        <taxon>Eukaryota</taxon>
        <taxon>Viridiplantae</taxon>
        <taxon>Streptophyta</taxon>
        <taxon>Embryophyta</taxon>
        <taxon>Tracheophyta</taxon>
        <taxon>Spermatophyta</taxon>
        <taxon>Magnoliopsida</taxon>
        <taxon>Liliopsida</taxon>
        <taxon>Poales</taxon>
        <taxon>Poaceae</taxon>
        <taxon>PACMAD clade</taxon>
        <taxon>Arundinoideae</taxon>
        <taxon>Arundineae</taxon>
        <taxon>Arundo</taxon>
    </lineage>
</organism>
<accession>A0A0A8Z253</accession>
<evidence type="ECO:0000313" key="1">
    <source>
        <dbReference type="EMBL" id="JAD28937.1"/>
    </source>
</evidence>
<reference evidence="1" key="2">
    <citation type="journal article" date="2015" name="Data Brief">
        <title>Shoot transcriptome of the giant reed, Arundo donax.</title>
        <authorList>
            <person name="Barrero R.A."/>
            <person name="Guerrero F.D."/>
            <person name="Moolhuijzen P."/>
            <person name="Goolsby J.A."/>
            <person name="Tidwell J."/>
            <person name="Bellgard S.E."/>
            <person name="Bellgard M.I."/>
        </authorList>
    </citation>
    <scope>NUCLEOTIDE SEQUENCE</scope>
    <source>
        <tissue evidence="1">Shoot tissue taken approximately 20 cm above the soil surface</tissue>
    </source>
</reference>